<dbReference type="InterPro" id="IPR003587">
    <property type="entry name" value="Hint_dom_N"/>
</dbReference>
<evidence type="ECO:0000259" key="3">
    <source>
        <dbReference type="PROSITE" id="PS50819"/>
    </source>
</evidence>
<dbReference type="SMART" id="SM00306">
    <property type="entry name" value="HintN"/>
    <property type="match status" value="1"/>
</dbReference>
<reference evidence="4 5" key="1">
    <citation type="journal article" date="2011" name="Stand. Genomic Sci.">
        <title>Complete genome sequence of the thermophilic sulfur-reducer Hippea maritima type strain (MH(2)).</title>
        <authorList>
            <person name="Huntemann M."/>
            <person name="Lu M."/>
            <person name="Nolan M."/>
            <person name="Lapidus A."/>
            <person name="Lucas S."/>
            <person name="Hammon N."/>
            <person name="Deshpande S."/>
            <person name="Cheng J.F."/>
            <person name="Tapia R."/>
            <person name="Han C."/>
            <person name="Goodwin L."/>
            <person name="Pitluck S."/>
            <person name="Liolios K."/>
            <person name="Pagani I."/>
            <person name="Ivanova N."/>
            <person name="Ovchinikova G."/>
            <person name="Pati A."/>
            <person name="Chen A."/>
            <person name="Palaniappan K."/>
            <person name="Land M."/>
            <person name="Hauser L."/>
            <person name="Jeffries C.D."/>
            <person name="Detter J.C."/>
            <person name="Brambilla E.M."/>
            <person name="Rohde M."/>
            <person name="Spring S."/>
            <person name="Goker M."/>
            <person name="Woyke T."/>
            <person name="Bristow J."/>
            <person name="Eisen J.A."/>
            <person name="Markowitz V."/>
            <person name="Hugenholtz P."/>
            <person name="Kyrpides N.C."/>
            <person name="Klenk H.P."/>
            <person name="Mavromatis K."/>
        </authorList>
    </citation>
    <scope>NUCLEOTIDE SEQUENCE [LARGE SCALE GENOMIC DNA]</scope>
    <source>
        <strain evidence="5">ATCC 700847 / DSM 10411 / MH2</strain>
    </source>
</reference>
<dbReference type="CDD" id="cd00081">
    <property type="entry name" value="Hint"/>
    <property type="match status" value="1"/>
</dbReference>
<dbReference type="InterPro" id="IPR027434">
    <property type="entry name" value="Homing_endonucl"/>
</dbReference>
<dbReference type="EMBL" id="CP002606">
    <property type="protein sequence ID" value="AEA33654.1"/>
    <property type="molecule type" value="Genomic_DNA"/>
</dbReference>
<evidence type="ECO:0000256" key="2">
    <source>
        <dbReference type="ARBA" id="ARBA00023000"/>
    </source>
</evidence>
<dbReference type="InterPro" id="IPR043964">
    <property type="entry name" value="P-loop_TraG"/>
</dbReference>
<dbReference type="InterPro" id="IPR027417">
    <property type="entry name" value="P-loop_NTPase"/>
</dbReference>
<dbReference type="KEGG" id="hmr:Hipma_0684"/>
<dbReference type="STRING" id="760142.Hipma_0684"/>
<dbReference type="AlphaFoldDB" id="F2LV70"/>
<dbReference type="InterPro" id="IPR004042">
    <property type="entry name" value="Intein_endonuc_central"/>
</dbReference>
<name>F2LV70_HIPMA</name>
<evidence type="ECO:0000256" key="1">
    <source>
        <dbReference type="ARBA" id="ARBA00022813"/>
    </source>
</evidence>
<sequence>MLTLRELKNMTRRNQFSDYLPYLAYDENLKIYYNQDDTIGYIYEVTPRFFMGETTINMLKSLLSLVPDDSVVQFILFADPYVKPILDIYKNLKTRQYDIINLAVERYADFWLEGAEKGIKQASDIPSRYFRSFIAIKIPVKKAKDLDLDAFKYNATEILSGARLNPRILPVSELLNTLRRLFNDRVIVGKGYDDLKPINKQIITSETVIQAGLSDIRVGSKIYKCTTPKLFPGGSDGLNTFITNQLIGGIWGVASDAEQIITPFIFTLNVYKNDAQIKKEIGLKTNLVLQQQGFGTLAPSLARKKEEFVWAIDQIDNNTRFVKVLPIIWMYAYDDDTALQSIARVKRIWEEHGFTMQEDKGILPILFISALPFGLYTEGDNIRKIDRDFVLQDELAATMAPLQADFRGAGEPVLLFHGRKGQLISVDVFDEHADNYNVFVAASTGSGKCRTDGQILTETGFCDLREIHEGDRVLSDNNGSIDTKPVLKTFSFKNEKTVKIKTKFGRVIQCTPDHRLKVENTAWTHARDLKKGDILPVELSCMRFGNWSNENVGYLFGLVYADAIDAAKPNQSGSKIKKILINYYLKDGDNTETSFSTKKIPRFITMNASKPFWVGFIEGLIDVAARINSQKNQIEIPLATKELAEQVRTVLEQGFGVVCNVQVKNTTNGDSKNVLIISGSSVRRFARIFRLIKAIKSERQDKLNEVLKTDFNDDIDVLPEKYTKIFIEDLIALYKDSEYYYEHEQEILLKNGNEFAFEEYKNGIKRLSRKHALNIIKNSYLQNDTLKEWEEFISTHYFDEVVSVEPAENADVYDVSVEDTHNYFADGQINHNSFLINYIVFNYFSAGDKIRIIDIGGSYKKLTHLFDGRFLEFTKESDIVINPFTNVRDIEDELAVLAAIIKQMILSSTGQIDIERAETADTIIKNAIRLAWQSEGNDADINTIYHFLKNYKDFVEDDPNKEFYIDTASILAFNLYDFTSQGNYGRWFNGRSTFNISDDDFAVLELEHLKPQKELFKVVTLQIINAVTRDLYLSDRSSKRLIIFDEAWQFLESSDIFADVIEEGYRRARKYRGSFSVVVQSLLDLKNFGKVGDVIRANSAWKFLLASPDFEKAKHDKIIDYDEFVMKILKTVKSNKPKYSEIFIDSPFGLGVGRLIVDKYTYYLFTSDPKENSEIERMVKTKGISYAEAIRMMVEKHG</sequence>
<dbReference type="NCBIfam" id="TIGR01443">
    <property type="entry name" value="intein_Cterm"/>
    <property type="match status" value="1"/>
</dbReference>
<dbReference type="PANTHER" id="PTHR38467">
    <property type="match status" value="1"/>
</dbReference>
<reference evidence="5" key="2">
    <citation type="submission" date="2011-03" db="EMBL/GenBank/DDBJ databases">
        <title>The complete genome of Hippea maritima DSM 10411.</title>
        <authorList>
            <consortium name="US DOE Joint Genome Institute (JGI-PGF)"/>
            <person name="Lucas S."/>
            <person name="Copeland A."/>
            <person name="Lapidus A."/>
            <person name="Bruce D."/>
            <person name="Goodwin L."/>
            <person name="Pitluck S."/>
            <person name="Peters L."/>
            <person name="Kyrpides N."/>
            <person name="Mavromatis K."/>
            <person name="Pagani I."/>
            <person name="Ivanova N."/>
            <person name="Mikhailova N."/>
            <person name="Lu M."/>
            <person name="Detter J.C."/>
            <person name="Tapia R."/>
            <person name="Han C."/>
            <person name="Land M."/>
            <person name="Hauser L."/>
            <person name="Markowitz V."/>
            <person name="Cheng J.-F."/>
            <person name="Hugenholtz P."/>
            <person name="Woyke T."/>
            <person name="Wu D."/>
            <person name="Spring S."/>
            <person name="Schroeder M."/>
            <person name="Brambilla E."/>
            <person name="Klenk H.-P."/>
            <person name="Eisen J.A."/>
        </authorList>
    </citation>
    <scope>NUCLEOTIDE SEQUENCE [LARGE SCALE GENOMIC DNA]</scope>
    <source>
        <strain evidence="5">ATCC 700847 / DSM 10411 / MH2</strain>
    </source>
</reference>
<keyword evidence="5" id="KW-1185">Reference proteome</keyword>
<dbReference type="PROSITE" id="PS50818">
    <property type="entry name" value="INTEIN_C_TER"/>
    <property type="match status" value="1"/>
</dbReference>
<dbReference type="OrthoDB" id="9816422at2"/>
<dbReference type="GO" id="GO:0004519">
    <property type="term" value="F:endonuclease activity"/>
    <property type="evidence" value="ECO:0007669"/>
    <property type="project" value="InterPro"/>
</dbReference>
<dbReference type="GO" id="GO:0016539">
    <property type="term" value="P:intein-mediated protein splicing"/>
    <property type="evidence" value="ECO:0007669"/>
    <property type="project" value="InterPro"/>
</dbReference>
<dbReference type="RefSeq" id="WP_013681695.1">
    <property type="nucleotide sequence ID" value="NC_015318.1"/>
</dbReference>
<dbReference type="SUPFAM" id="SSF55608">
    <property type="entry name" value="Homing endonucleases"/>
    <property type="match status" value="1"/>
</dbReference>
<dbReference type="InterPro" id="IPR025955">
    <property type="entry name" value="TraC/Conjuga_ATPase"/>
</dbReference>
<keyword evidence="1" id="KW-0068">Autocatalytic cleavage</keyword>
<dbReference type="eggNOG" id="COG1372">
    <property type="taxonomic scope" value="Bacteria"/>
</dbReference>
<dbReference type="Gene3D" id="3.40.50.300">
    <property type="entry name" value="P-loop containing nucleotide triphosphate hydrolases"/>
    <property type="match status" value="1"/>
</dbReference>
<proteinExistence type="predicted"/>
<dbReference type="eggNOG" id="COG3451">
    <property type="taxonomic scope" value="Bacteria"/>
</dbReference>
<dbReference type="PRINTS" id="PR00379">
    <property type="entry name" value="INTEIN"/>
</dbReference>
<dbReference type="Pfam" id="PF11130">
    <property type="entry name" value="TraC_F_IV"/>
    <property type="match status" value="1"/>
</dbReference>
<evidence type="ECO:0000313" key="5">
    <source>
        <dbReference type="Proteomes" id="UP000008139"/>
    </source>
</evidence>
<dbReference type="PROSITE" id="PS50819">
    <property type="entry name" value="INTEIN_ENDONUCLEASE"/>
    <property type="match status" value="1"/>
</dbReference>
<dbReference type="InterPro" id="IPR004860">
    <property type="entry name" value="LAGLIDADG_dom"/>
</dbReference>
<dbReference type="InterPro" id="IPR053155">
    <property type="entry name" value="F-pilin_assembly_TraC"/>
</dbReference>
<evidence type="ECO:0000313" key="4">
    <source>
        <dbReference type="EMBL" id="AEA33654.1"/>
    </source>
</evidence>
<dbReference type="Pfam" id="PF14528">
    <property type="entry name" value="LAGLIDADG_3"/>
    <property type="match status" value="1"/>
</dbReference>
<dbReference type="Proteomes" id="UP000008139">
    <property type="component" value="Chromosome"/>
</dbReference>
<protein>
    <submittedName>
        <fullName evidence="4">Hedgehog/intein hint domain protein</fullName>
    </submittedName>
</protein>
<keyword evidence="2" id="KW-0651">Protein splicing</keyword>
<dbReference type="PROSITE" id="PS50817">
    <property type="entry name" value="INTEIN_N_TER"/>
    <property type="match status" value="1"/>
</dbReference>
<dbReference type="SUPFAM" id="SSF52540">
    <property type="entry name" value="P-loop containing nucleoside triphosphate hydrolases"/>
    <property type="match status" value="1"/>
</dbReference>
<dbReference type="InterPro" id="IPR006142">
    <property type="entry name" value="INTEIN"/>
</dbReference>
<dbReference type="Gene3D" id="2.170.16.10">
    <property type="entry name" value="Hedgehog/Intein (Hint) domain"/>
    <property type="match status" value="2"/>
</dbReference>
<dbReference type="PANTHER" id="PTHR38467:SF1">
    <property type="entry name" value="CONJUGATIVE TRANSFER: ASSEMBLY"/>
    <property type="match status" value="1"/>
</dbReference>
<dbReference type="InterPro" id="IPR030934">
    <property type="entry name" value="Intein_C"/>
</dbReference>
<gene>
    <name evidence="4" type="ordered locus">Hipma_0684</name>
</gene>
<dbReference type="Pfam" id="PF19044">
    <property type="entry name" value="P-loop_TraG"/>
    <property type="match status" value="1"/>
</dbReference>
<dbReference type="InParanoid" id="F2LV70"/>
<organism evidence="4 5">
    <name type="scientific">Hippea maritima (strain ATCC 700847 / DSM 10411 / MH2)</name>
    <dbReference type="NCBI Taxonomy" id="760142"/>
    <lineage>
        <taxon>Bacteria</taxon>
        <taxon>Pseudomonadati</taxon>
        <taxon>Campylobacterota</taxon>
        <taxon>Desulfurellia</taxon>
        <taxon>Desulfurellales</taxon>
        <taxon>Hippeaceae</taxon>
        <taxon>Hippea</taxon>
    </lineage>
</organism>
<dbReference type="HOGENOM" id="CLU_007815_1_1_7"/>
<feature type="domain" description="DOD-type homing endonuclease" evidence="3">
    <location>
        <begin position="580"/>
        <end position="651"/>
    </location>
</feature>
<dbReference type="InterPro" id="IPR003586">
    <property type="entry name" value="Hint_dom_C"/>
</dbReference>
<dbReference type="SMART" id="SM00305">
    <property type="entry name" value="HintC"/>
    <property type="match status" value="1"/>
</dbReference>
<dbReference type="InterPro" id="IPR006141">
    <property type="entry name" value="Intein_N"/>
</dbReference>
<accession>F2LV70</accession>
<dbReference type="SUPFAM" id="SSF51294">
    <property type="entry name" value="Hedgehog/intein (Hint) domain"/>
    <property type="match status" value="1"/>
</dbReference>
<dbReference type="InterPro" id="IPR036844">
    <property type="entry name" value="Hint_dom_sf"/>
</dbReference>
<dbReference type="Gene3D" id="3.10.28.10">
    <property type="entry name" value="Homing endonucleases"/>
    <property type="match status" value="1"/>
</dbReference>